<dbReference type="EMBL" id="ACCL02000008">
    <property type="protein sequence ID" value="EET60913.1"/>
    <property type="molecule type" value="Genomic_DNA"/>
</dbReference>
<keyword evidence="1" id="KW-0472">Membrane</keyword>
<evidence type="ECO:0000313" key="2">
    <source>
        <dbReference type="EMBL" id="EET60913.1"/>
    </source>
</evidence>
<feature type="transmembrane region" description="Helical" evidence="1">
    <location>
        <begin position="13"/>
        <end position="29"/>
    </location>
</feature>
<comment type="caution">
    <text evidence="2">The sequence shown here is derived from an EMBL/GenBank/DDBJ whole genome shotgun (WGS) entry which is preliminary data.</text>
</comment>
<keyword evidence="1" id="KW-0812">Transmembrane</keyword>
<proteinExistence type="predicted"/>
<name>C6LED0_9FIRM</name>
<evidence type="ECO:0000313" key="3">
    <source>
        <dbReference type="Proteomes" id="UP000005561"/>
    </source>
</evidence>
<accession>C6LED0</accession>
<gene>
    <name evidence="2" type="ORF">BRYFOR_06979</name>
</gene>
<sequence>MGNSLKIVLDKEYILYIMIYIQYILFCCIKEQNTLGKPYEQRADG</sequence>
<keyword evidence="3" id="KW-1185">Reference proteome</keyword>
<keyword evidence="1" id="KW-1133">Transmembrane helix</keyword>
<evidence type="ECO:0000256" key="1">
    <source>
        <dbReference type="SAM" id="Phobius"/>
    </source>
</evidence>
<organism evidence="2 3">
    <name type="scientific">Marvinbryantia formatexigens DSM 14469</name>
    <dbReference type="NCBI Taxonomy" id="478749"/>
    <lineage>
        <taxon>Bacteria</taxon>
        <taxon>Bacillati</taxon>
        <taxon>Bacillota</taxon>
        <taxon>Clostridia</taxon>
        <taxon>Lachnospirales</taxon>
        <taxon>Lachnospiraceae</taxon>
        <taxon>Marvinbryantia</taxon>
    </lineage>
</organism>
<dbReference type="AlphaFoldDB" id="C6LED0"/>
<reference evidence="2" key="1">
    <citation type="submission" date="2009-07" db="EMBL/GenBank/DDBJ databases">
        <authorList>
            <person name="Weinstock G."/>
            <person name="Sodergren E."/>
            <person name="Clifton S."/>
            <person name="Fulton L."/>
            <person name="Fulton B."/>
            <person name="Courtney L."/>
            <person name="Fronick C."/>
            <person name="Harrison M."/>
            <person name="Strong C."/>
            <person name="Farmer C."/>
            <person name="Delahaunty K."/>
            <person name="Markovic C."/>
            <person name="Hall O."/>
            <person name="Minx P."/>
            <person name="Tomlinson C."/>
            <person name="Mitreva M."/>
            <person name="Nelson J."/>
            <person name="Hou S."/>
            <person name="Wollam A."/>
            <person name="Pepin K.H."/>
            <person name="Johnson M."/>
            <person name="Bhonagiri V."/>
            <person name="Nash W.E."/>
            <person name="Warren W."/>
            <person name="Chinwalla A."/>
            <person name="Mardis E.R."/>
            <person name="Wilson R.K."/>
        </authorList>
    </citation>
    <scope>NUCLEOTIDE SEQUENCE [LARGE SCALE GENOMIC DNA]</scope>
    <source>
        <strain evidence="2">DSM 14469</strain>
    </source>
</reference>
<dbReference type="Proteomes" id="UP000005561">
    <property type="component" value="Unassembled WGS sequence"/>
</dbReference>
<protein>
    <submittedName>
        <fullName evidence="2">Uncharacterized protein</fullName>
    </submittedName>
</protein>